<dbReference type="AlphaFoldDB" id="K5WG69"/>
<gene>
    <name evidence="1" type="ORF">PHACADRAFT_252496</name>
</gene>
<reference evidence="1 2" key="1">
    <citation type="journal article" date="2012" name="BMC Genomics">
        <title>Comparative genomics of the white-rot fungi, Phanerochaete carnosa and P. chrysosporium, to elucidate the genetic basis of the distinct wood types they colonize.</title>
        <authorList>
            <person name="Suzuki H."/>
            <person name="MacDonald J."/>
            <person name="Syed K."/>
            <person name="Salamov A."/>
            <person name="Hori C."/>
            <person name="Aerts A."/>
            <person name="Henrissat B."/>
            <person name="Wiebenga A."/>
            <person name="vanKuyk P.A."/>
            <person name="Barry K."/>
            <person name="Lindquist E."/>
            <person name="LaButti K."/>
            <person name="Lapidus A."/>
            <person name="Lucas S."/>
            <person name="Coutinho P."/>
            <person name="Gong Y."/>
            <person name="Samejima M."/>
            <person name="Mahadevan R."/>
            <person name="Abou-Zaid M."/>
            <person name="de Vries R.P."/>
            <person name="Igarashi K."/>
            <person name="Yadav J.S."/>
            <person name="Grigoriev I.V."/>
            <person name="Master E.R."/>
        </authorList>
    </citation>
    <scope>NUCLEOTIDE SEQUENCE [LARGE SCALE GENOMIC DNA]</scope>
    <source>
        <strain evidence="1 2">HHB-10118-sp</strain>
    </source>
</reference>
<name>K5WG69_PHACS</name>
<evidence type="ECO:0000313" key="2">
    <source>
        <dbReference type="Proteomes" id="UP000008370"/>
    </source>
</evidence>
<dbReference type="HOGENOM" id="CLU_2723020_0_0_1"/>
<accession>K5WG69</accession>
<sequence>MTTTVTAHVGLGIHIDCWFLDEDDAETPSPVFAAPSVPTPSPDHAAVIRSSIATVGLGIDIPGWDMTECCAV</sequence>
<dbReference type="OrthoDB" id="10553635at2759"/>
<dbReference type="Proteomes" id="UP000008370">
    <property type="component" value="Unassembled WGS sequence"/>
</dbReference>
<protein>
    <submittedName>
        <fullName evidence="1">Uncharacterized protein</fullName>
    </submittedName>
</protein>
<evidence type="ECO:0000313" key="1">
    <source>
        <dbReference type="EMBL" id="EKM58285.1"/>
    </source>
</evidence>
<dbReference type="InParanoid" id="K5WG69"/>
<dbReference type="EMBL" id="JH930470">
    <property type="protein sequence ID" value="EKM58285.1"/>
    <property type="molecule type" value="Genomic_DNA"/>
</dbReference>
<proteinExistence type="predicted"/>
<keyword evidence="2" id="KW-1185">Reference proteome</keyword>
<dbReference type="GeneID" id="18915495"/>
<dbReference type="RefSeq" id="XP_007393605.1">
    <property type="nucleotide sequence ID" value="XM_007393543.1"/>
</dbReference>
<dbReference type="KEGG" id="pco:PHACADRAFT_252496"/>
<organism evidence="1 2">
    <name type="scientific">Phanerochaete carnosa (strain HHB-10118-sp)</name>
    <name type="common">White-rot fungus</name>
    <name type="synonym">Peniophora carnosa</name>
    <dbReference type="NCBI Taxonomy" id="650164"/>
    <lineage>
        <taxon>Eukaryota</taxon>
        <taxon>Fungi</taxon>
        <taxon>Dikarya</taxon>
        <taxon>Basidiomycota</taxon>
        <taxon>Agaricomycotina</taxon>
        <taxon>Agaricomycetes</taxon>
        <taxon>Polyporales</taxon>
        <taxon>Phanerochaetaceae</taxon>
        <taxon>Phanerochaete</taxon>
    </lineage>
</organism>